<name>A0A4V6MSJ3_9BACL</name>
<dbReference type="EMBL" id="SIRE01000003">
    <property type="protein sequence ID" value="TBL81272.1"/>
    <property type="molecule type" value="Genomic_DNA"/>
</dbReference>
<gene>
    <name evidence="1" type="ORF">EYB31_04065</name>
</gene>
<dbReference type="RefSeq" id="WP_131011984.1">
    <property type="nucleotide sequence ID" value="NZ_SIRE01000003.1"/>
</dbReference>
<organism evidence="1 2">
    <name type="scientific">Paenibacillus thalictri</name>
    <dbReference type="NCBI Taxonomy" id="2527873"/>
    <lineage>
        <taxon>Bacteria</taxon>
        <taxon>Bacillati</taxon>
        <taxon>Bacillota</taxon>
        <taxon>Bacilli</taxon>
        <taxon>Bacillales</taxon>
        <taxon>Paenibacillaceae</taxon>
        <taxon>Paenibacillus</taxon>
    </lineage>
</organism>
<dbReference type="OrthoDB" id="2969567at2"/>
<dbReference type="Pfam" id="PF24704">
    <property type="entry name" value="DUF7667"/>
    <property type="match status" value="1"/>
</dbReference>
<dbReference type="InterPro" id="IPR056084">
    <property type="entry name" value="DUF7667"/>
</dbReference>
<evidence type="ECO:0000313" key="1">
    <source>
        <dbReference type="EMBL" id="TBL81272.1"/>
    </source>
</evidence>
<sequence length="82" mass="9648">MLPVHWRLAELWTIRQKRELTEAENTEMSLCLQLNANFARKLATLHNWSYTAALIGDTVWQHEICQRIEELESQYYVSGKIG</sequence>
<dbReference type="AlphaFoldDB" id="A0A4V6MSJ3"/>
<reference evidence="1 2" key="1">
    <citation type="submission" date="2019-02" db="EMBL/GenBank/DDBJ databases">
        <title>Paenibacillus sp. nov., isolated from surface-sterilized tissue of Thalictrum simplex L.</title>
        <authorList>
            <person name="Tuo L."/>
        </authorList>
    </citation>
    <scope>NUCLEOTIDE SEQUENCE [LARGE SCALE GENOMIC DNA]</scope>
    <source>
        <strain evidence="1 2">N2SHLJ1</strain>
    </source>
</reference>
<evidence type="ECO:0000313" key="2">
    <source>
        <dbReference type="Proteomes" id="UP000293142"/>
    </source>
</evidence>
<dbReference type="Proteomes" id="UP000293142">
    <property type="component" value="Unassembled WGS sequence"/>
</dbReference>
<keyword evidence="2" id="KW-1185">Reference proteome</keyword>
<accession>A0A4V6MSJ3</accession>
<proteinExistence type="predicted"/>
<protein>
    <submittedName>
        <fullName evidence="1">Uncharacterized protein</fullName>
    </submittedName>
</protein>
<comment type="caution">
    <text evidence="1">The sequence shown here is derived from an EMBL/GenBank/DDBJ whole genome shotgun (WGS) entry which is preliminary data.</text>
</comment>